<dbReference type="EMBL" id="AFYH01150841">
    <property type="status" value="NOT_ANNOTATED_CDS"/>
    <property type="molecule type" value="Genomic_DNA"/>
</dbReference>
<dbReference type="InParanoid" id="H3ANS3"/>
<evidence type="ECO:0000256" key="1">
    <source>
        <dbReference type="SAM" id="Coils"/>
    </source>
</evidence>
<dbReference type="EMBL" id="AFYH01150839">
    <property type="status" value="NOT_ANNOTATED_CDS"/>
    <property type="molecule type" value="Genomic_DNA"/>
</dbReference>
<evidence type="ECO:0000313" key="4">
    <source>
        <dbReference type="Proteomes" id="UP000008672"/>
    </source>
</evidence>
<accession>H3ANS3</accession>
<dbReference type="FunCoup" id="H3ANS3">
    <property type="interactions" value="461"/>
</dbReference>
<feature type="coiled-coil region" evidence="1">
    <location>
        <begin position="119"/>
        <end position="254"/>
    </location>
</feature>
<reference evidence="3" key="3">
    <citation type="submission" date="2025-09" db="UniProtKB">
        <authorList>
            <consortium name="Ensembl"/>
        </authorList>
    </citation>
    <scope>IDENTIFICATION</scope>
</reference>
<keyword evidence="1" id="KW-0175">Coiled coil</keyword>
<dbReference type="GO" id="GO:2000146">
    <property type="term" value="P:negative regulation of cell motility"/>
    <property type="evidence" value="ECO:0007669"/>
    <property type="project" value="TreeGrafter"/>
</dbReference>
<gene>
    <name evidence="3" type="primary">CCDC125</name>
</gene>
<dbReference type="PANTHER" id="PTHR28616:SF1">
    <property type="entry name" value="COILED-COIL DOMAIN-CONTAINING PROTEIN 125"/>
    <property type="match status" value="1"/>
</dbReference>
<protein>
    <submittedName>
        <fullName evidence="3">Coiled-coil domain containing 125</fullName>
    </submittedName>
</protein>
<feature type="compositionally biased region" description="Basic and acidic residues" evidence="2">
    <location>
        <begin position="543"/>
        <end position="559"/>
    </location>
</feature>
<dbReference type="EMBL" id="AFYH01150842">
    <property type="status" value="NOT_ANNOTATED_CDS"/>
    <property type="molecule type" value="Genomic_DNA"/>
</dbReference>
<dbReference type="InterPro" id="IPR034608">
    <property type="entry name" value="CCDC125"/>
</dbReference>
<dbReference type="eggNOG" id="ENOG502QUQZ">
    <property type="taxonomic scope" value="Eukaryota"/>
</dbReference>
<dbReference type="Bgee" id="ENSLACG00000009936">
    <property type="expression patterns" value="Expressed in muscle tissue and 2 other cell types or tissues"/>
</dbReference>
<dbReference type="PANTHER" id="PTHR28616">
    <property type="entry name" value="COILED-COIL DOMAIN-CONTAINING PROTEIN 125"/>
    <property type="match status" value="1"/>
</dbReference>
<dbReference type="EMBL" id="AFYH01150843">
    <property type="status" value="NOT_ANNOTATED_CDS"/>
    <property type="molecule type" value="Genomic_DNA"/>
</dbReference>
<dbReference type="STRING" id="7897.ENSLACP00000011294"/>
<proteinExistence type="predicted"/>
<evidence type="ECO:0000313" key="3">
    <source>
        <dbReference type="Ensembl" id="ENSLACP00000011294.1"/>
    </source>
</evidence>
<dbReference type="GO" id="GO:0005737">
    <property type="term" value="C:cytoplasm"/>
    <property type="evidence" value="ECO:0007669"/>
    <property type="project" value="TreeGrafter"/>
</dbReference>
<dbReference type="GeneTree" id="ENSGT00440000039958"/>
<evidence type="ECO:0000256" key="2">
    <source>
        <dbReference type="SAM" id="MobiDB-lite"/>
    </source>
</evidence>
<dbReference type="EMBL" id="AFYH01150844">
    <property type="status" value="NOT_ANNOTATED_CDS"/>
    <property type="molecule type" value="Genomic_DNA"/>
</dbReference>
<name>H3ANS3_LATCH</name>
<organism evidence="3 4">
    <name type="scientific">Latimeria chalumnae</name>
    <name type="common">Coelacanth</name>
    <dbReference type="NCBI Taxonomy" id="7897"/>
    <lineage>
        <taxon>Eukaryota</taxon>
        <taxon>Metazoa</taxon>
        <taxon>Chordata</taxon>
        <taxon>Craniata</taxon>
        <taxon>Vertebrata</taxon>
        <taxon>Euteleostomi</taxon>
        <taxon>Coelacanthiformes</taxon>
        <taxon>Coelacanthidae</taxon>
        <taxon>Latimeria</taxon>
    </lineage>
</organism>
<dbReference type="GO" id="GO:0035024">
    <property type="term" value="P:negative regulation of Rho protein signal transduction"/>
    <property type="evidence" value="ECO:0007669"/>
    <property type="project" value="TreeGrafter"/>
</dbReference>
<dbReference type="EMBL" id="AFYH01150845">
    <property type="status" value="NOT_ANNOTATED_CDS"/>
    <property type="molecule type" value="Genomic_DNA"/>
</dbReference>
<feature type="region of interest" description="Disordered" evidence="2">
    <location>
        <begin position="1"/>
        <end position="70"/>
    </location>
</feature>
<feature type="compositionally biased region" description="Basic and acidic residues" evidence="2">
    <location>
        <begin position="1"/>
        <end position="17"/>
    </location>
</feature>
<dbReference type="AlphaFoldDB" id="H3ANS3"/>
<reference evidence="3" key="2">
    <citation type="submission" date="2025-08" db="UniProtKB">
        <authorList>
            <consortium name="Ensembl"/>
        </authorList>
    </citation>
    <scope>IDENTIFICATION</scope>
</reference>
<dbReference type="Ensembl" id="ENSLACT00000011379.1">
    <property type="protein sequence ID" value="ENSLACP00000011294.1"/>
    <property type="gene ID" value="ENSLACG00000009936.1"/>
</dbReference>
<reference evidence="4" key="1">
    <citation type="submission" date="2011-08" db="EMBL/GenBank/DDBJ databases">
        <title>The draft genome of Latimeria chalumnae.</title>
        <authorList>
            <person name="Di Palma F."/>
            <person name="Alfoldi J."/>
            <person name="Johnson J."/>
            <person name="Berlin A."/>
            <person name="Gnerre S."/>
            <person name="Jaffe D."/>
            <person name="MacCallum I."/>
            <person name="Young S."/>
            <person name="Walker B.J."/>
            <person name="Lander E."/>
            <person name="Lindblad-Toh K."/>
        </authorList>
    </citation>
    <scope>NUCLEOTIDE SEQUENCE [LARGE SCALE GENOMIC DNA]</scope>
    <source>
        <strain evidence="4">Wild caught</strain>
    </source>
</reference>
<feature type="region of interest" description="Disordered" evidence="2">
    <location>
        <begin position="534"/>
        <end position="559"/>
    </location>
</feature>
<keyword evidence="4" id="KW-1185">Reference proteome</keyword>
<dbReference type="OMA" id="MLQKTME"/>
<dbReference type="HOGENOM" id="CLU_035720_1_0_1"/>
<sequence>MSEVHIVENGKEELKSEETEDDMASGDLGDGLGRRPGGIYDTEESLNTRVSKSERNSDAKSPSPCPVSRDGLEDEGAFHFSKLSTFHDAFYKTYTLNEVRRRLHSAASLGLNRPCETYTEELKQRLQEATEEAETLRNELETTQRMLEGKYEALQILQNRAVFEKATTHTKTLLQKAEEKKKVLEKEVNTLQWEIEFNQVRSQNLEQSWKEKYNRINCENAALQERLELRENQIKSLKSENAALNQQNLELLAMLDVKEQNIFQETLSLNKSSFSEVTAFELAVLGACNCNVSGGEPCICAKMAAATRKKLLLITQELEVQRKRKEEAYVMADAFRIAFEQQLKRKNDQTLRLTEVEKLSKKEAIRANWKQWEDIGYFLKGNQKTLGQKLMGMLISAADCRKLEVLDDPQDILGMLIDLLNDKEEALAHQRKVSYMLARSAEEQERYIKQIEDRRVHEKRSLSGEDSTAQQLSCLQNKESGDSTDAGSCCQNIDTKKRSCPVLSQETLKNAITTLIKKHHFPGAGFCNQSDAAEQLQNADESVLPHERSTHMAEEKLDS</sequence>
<dbReference type="Proteomes" id="UP000008672">
    <property type="component" value="Unassembled WGS sequence"/>
</dbReference>
<dbReference type="EMBL" id="AFYH01150840">
    <property type="status" value="NOT_ANNOTATED_CDS"/>
    <property type="molecule type" value="Genomic_DNA"/>
</dbReference>